<dbReference type="GO" id="GO:0000028">
    <property type="term" value="P:ribosomal small subunit assembly"/>
    <property type="evidence" value="ECO:0007669"/>
    <property type="project" value="TreeGrafter"/>
</dbReference>
<dbReference type="InterPro" id="IPR006073">
    <property type="entry name" value="GTP-bd"/>
</dbReference>
<name>A0A1L4FS70_9BACT</name>
<organism evidence="11 12">
    <name type="scientific">Mycoplasmopsis pullorum</name>
    <dbReference type="NCBI Taxonomy" id="48003"/>
    <lineage>
        <taxon>Bacteria</taxon>
        <taxon>Bacillati</taxon>
        <taxon>Mycoplasmatota</taxon>
        <taxon>Mycoplasmoidales</taxon>
        <taxon>Metamycoplasmataceae</taxon>
        <taxon>Mycoplasmopsis</taxon>
    </lineage>
</organism>
<evidence type="ECO:0000259" key="10">
    <source>
        <dbReference type="PROSITE" id="PS51713"/>
    </source>
</evidence>
<evidence type="ECO:0000313" key="11">
    <source>
        <dbReference type="EMBL" id="APJ38461.1"/>
    </source>
</evidence>
<feature type="domain" description="Era-type G" evidence="10">
    <location>
        <begin position="2"/>
        <end position="169"/>
    </location>
</feature>
<dbReference type="PROSITE" id="PS51713">
    <property type="entry name" value="G_ERA"/>
    <property type="match status" value="1"/>
</dbReference>
<accession>A0A1L4FS70</accession>
<dbReference type="Gene3D" id="3.30.300.20">
    <property type="match status" value="1"/>
</dbReference>
<keyword evidence="6" id="KW-0472">Membrane</keyword>
<dbReference type="HAMAP" id="MF_00367">
    <property type="entry name" value="GTPase_Era"/>
    <property type="match status" value="1"/>
</dbReference>
<comment type="function">
    <text evidence="6">An essential GTPase that binds both GDP and GTP, with rapid nucleotide exchange. Plays a role in 16S rRNA processing and 30S ribosomal subunit biogenesis and possibly also in cell cycle regulation and energy metabolism.</text>
</comment>
<dbReference type="STRING" id="48003.BLA55_02200"/>
<dbReference type="CDD" id="cd04163">
    <property type="entry name" value="Era"/>
    <property type="match status" value="1"/>
</dbReference>
<keyword evidence="12" id="KW-1185">Reference proteome</keyword>
<comment type="subcellular location">
    <subcellularLocation>
        <location evidence="6">Cytoplasm</location>
    </subcellularLocation>
    <subcellularLocation>
        <location evidence="6">Cell membrane</location>
        <topology evidence="6">Peripheral membrane protein</topology>
    </subcellularLocation>
</comment>
<keyword evidence="6" id="KW-1003">Cell membrane</keyword>
<dbReference type="PANTHER" id="PTHR42698">
    <property type="entry name" value="GTPASE ERA"/>
    <property type="match status" value="1"/>
</dbReference>
<evidence type="ECO:0000256" key="1">
    <source>
        <dbReference type="ARBA" id="ARBA00007921"/>
    </source>
</evidence>
<feature type="region of interest" description="G4" evidence="7">
    <location>
        <begin position="118"/>
        <end position="121"/>
    </location>
</feature>
<dbReference type="InterPro" id="IPR009019">
    <property type="entry name" value="KH_sf_prok-type"/>
</dbReference>
<dbReference type="PROSITE" id="PS50823">
    <property type="entry name" value="KH_TYPE_2"/>
    <property type="match status" value="1"/>
</dbReference>
<evidence type="ECO:0000256" key="8">
    <source>
        <dbReference type="RuleBase" id="RU003761"/>
    </source>
</evidence>
<feature type="domain" description="KH type-2" evidence="9">
    <location>
        <begin position="200"/>
        <end position="276"/>
    </location>
</feature>
<feature type="binding site" evidence="6">
    <location>
        <begin position="10"/>
        <end position="17"/>
    </location>
    <ligand>
        <name>GTP</name>
        <dbReference type="ChEBI" id="CHEBI:37565"/>
    </ligand>
</feature>
<dbReference type="KEGG" id="mpul:BLA55_02200"/>
<evidence type="ECO:0000259" key="9">
    <source>
        <dbReference type="PROSITE" id="PS50823"/>
    </source>
</evidence>
<reference evidence="12" key="1">
    <citation type="submission" date="2016-10" db="EMBL/GenBank/DDBJ databases">
        <authorList>
            <person name="Beylefeld A."/>
            <person name="Abolnik C."/>
        </authorList>
    </citation>
    <scope>NUCLEOTIDE SEQUENCE [LARGE SCALE GENOMIC DNA]</scope>
    <source>
        <strain evidence="12">B359_6</strain>
    </source>
</reference>
<dbReference type="SUPFAM" id="SSF54814">
    <property type="entry name" value="Prokaryotic type KH domain (KH-domain type II)"/>
    <property type="match status" value="1"/>
</dbReference>
<keyword evidence="5 6" id="KW-0342">GTP-binding</keyword>
<dbReference type="AlphaFoldDB" id="A0A1L4FS70"/>
<feature type="region of interest" description="G2" evidence="7">
    <location>
        <begin position="36"/>
        <end position="40"/>
    </location>
</feature>
<keyword evidence="4 6" id="KW-0694">RNA-binding</keyword>
<feature type="region of interest" description="G1" evidence="7">
    <location>
        <begin position="10"/>
        <end position="17"/>
    </location>
</feature>
<protein>
    <recommendedName>
        <fullName evidence="2 6">GTPase Era</fullName>
    </recommendedName>
</protein>
<dbReference type="InterPro" id="IPR027417">
    <property type="entry name" value="P-loop_NTPase"/>
</dbReference>
<evidence type="ECO:0000256" key="6">
    <source>
        <dbReference type="HAMAP-Rule" id="MF_00367"/>
    </source>
</evidence>
<dbReference type="GO" id="GO:0043024">
    <property type="term" value="F:ribosomal small subunit binding"/>
    <property type="evidence" value="ECO:0007669"/>
    <property type="project" value="TreeGrafter"/>
</dbReference>
<dbReference type="Proteomes" id="UP000184322">
    <property type="component" value="Chromosome"/>
</dbReference>
<comment type="subunit">
    <text evidence="6">Monomer.</text>
</comment>
<keyword evidence="3 6" id="KW-0547">Nucleotide-binding</keyword>
<dbReference type="InterPro" id="IPR005225">
    <property type="entry name" value="Small_GTP-bd"/>
</dbReference>
<comment type="similarity">
    <text evidence="1 6 7 8">Belongs to the TRAFAC class TrmE-Era-EngA-EngB-Septin-like GTPase superfamily. Era GTPase family.</text>
</comment>
<dbReference type="InterPro" id="IPR005662">
    <property type="entry name" value="GTPase_Era-like"/>
</dbReference>
<dbReference type="GO" id="GO:0070181">
    <property type="term" value="F:small ribosomal subunit rRNA binding"/>
    <property type="evidence" value="ECO:0007669"/>
    <property type="project" value="UniProtKB-UniRule"/>
</dbReference>
<dbReference type="RefSeq" id="WP_073372465.1">
    <property type="nucleotide sequence ID" value="NZ_CP017813.1"/>
</dbReference>
<dbReference type="PANTHER" id="PTHR42698:SF1">
    <property type="entry name" value="GTPASE ERA, MITOCHONDRIAL"/>
    <property type="match status" value="1"/>
</dbReference>
<evidence type="ECO:0000256" key="4">
    <source>
        <dbReference type="ARBA" id="ARBA00022884"/>
    </source>
</evidence>
<gene>
    <name evidence="6" type="primary">era</name>
    <name evidence="11" type="ORF">BLA55_02200</name>
</gene>
<dbReference type="GO" id="GO:0005525">
    <property type="term" value="F:GTP binding"/>
    <property type="evidence" value="ECO:0007669"/>
    <property type="project" value="UniProtKB-UniRule"/>
</dbReference>
<feature type="binding site" evidence="6">
    <location>
        <begin position="57"/>
        <end position="61"/>
    </location>
    <ligand>
        <name>GTP</name>
        <dbReference type="ChEBI" id="CHEBI:37565"/>
    </ligand>
</feature>
<evidence type="ECO:0000256" key="3">
    <source>
        <dbReference type="ARBA" id="ARBA00022741"/>
    </source>
</evidence>
<evidence type="ECO:0000256" key="2">
    <source>
        <dbReference type="ARBA" id="ARBA00020484"/>
    </source>
</evidence>
<evidence type="ECO:0000256" key="5">
    <source>
        <dbReference type="ARBA" id="ARBA00023134"/>
    </source>
</evidence>
<dbReference type="NCBIfam" id="TIGR00231">
    <property type="entry name" value="small_GTP"/>
    <property type="match status" value="1"/>
</dbReference>
<dbReference type="GO" id="GO:0005829">
    <property type="term" value="C:cytosol"/>
    <property type="evidence" value="ECO:0007669"/>
    <property type="project" value="TreeGrafter"/>
</dbReference>
<dbReference type="Gene3D" id="3.40.50.300">
    <property type="entry name" value="P-loop containing nucleotide triphosphate hydrolases"/>
    <property type="match status" value="1"/>
</dbReference>
<dbReference type="CDD" id="cd22534">
    <property type="entry name" value="KH-II_Era"/>
    <property type="match status" value="1"/>
</dbReference>
<keyword evidence="6" id="KW-0699">rRNA-binding</keyword>
<feature type="binding site" evidence="6">
    <location>
        <begin position="118"/>
        <end position="121"/>
    </location>
    <ligand>
        <name>GTP</name>
        <dbReference type="ChEBI" id="CHEBI:37565"/>
    </ligand>
</feature>
<dbReference type="InterPro" id="IPR004044">
    <property type="entry name" value="KH_dom_type_2"/>
</dbReference>
<feature type="region of interest" description="G3" evidence="7">
    <location>
        <begin position="57"/>
        <end position="60"/>
    </location>
</feature>
<dbReference type="OrthoDB" id="9805918at2"/>
<keyword evidence="6" id="KW-0690">Ribosome biogenesis</keyword>
<evidence type="ECO:0000256" key="7">
    <source>
        <dbReference type="PROSITE-ProRule" id="PRU01050"/>
    </source>
</evidence>
<dbReference type="GO" id="GO:0003924">
    <property type="term" value="F:GTPase activity"/>
    <property type="evidence" value="ECO:0007669"/>
    <property type="project" value="UniProtKB-UniRule"/>
</dbReference>
<feature type="region of interest" description="G5" evidence="7">
    <location>
        <begin position="148"/>
        <end position="150"/>
    </location>
</feature>
<dbReference type="NCBIfam" id="TIGR00436">
    <property type="entry name" value="era"/>
    <property type="match status" value="1"/>
</dbReference>
<keyword evidence="6" id="KW-0963">Cytoplasm</keyword>
<evidence type="ECO:0000313" key="12">
    <source>
        <dbReference type="Proteomes" id="UP000184322"/>
    </source>
</evidence>
<dbReference type="GO" id="GO:0005886">
    <property type="term" value="C:plasma membrane"/>
    <property type="evidence" value="ECO:0007669"/>
    <property type="project" value="UniProtKB-SubCell"/>
</dbReference>
<dbReference type="SUPFAM" id="SSF52540">
    <property type="entry name" value="P-loop containing nucleoside triphosphate hydrolases"/>
    <property type="match status" value="1"/>
</dbReference>
<proteinExistence type="inferred from homology"/>
<dbReference type="InterPro" id="IPR015946">
    <property type="entry name" value="KH_dom-like_a/b"/>
</dbReference>
<dbReference type="NCBIfam" id="NF000908">
    <property type="entry name" value="PRK00089.1"/>
    <property type="match status" value="1"/>
</dbReference>
<sequence>MKVCFATILGRPNAGKSSLMNAILSYNVSIVTDTPQTTRDKITGIYTDDDSQIIFLDTPGIHKPLNKLGSHLNKNALETIKEVDVVLFLTPADEELGKGDLFILDYLKDVKNKIAVISKIDKIAKEPEKLTKKINDLDQFNFAKIVSTSINNDKSLGSLINLLKQFTYEDVLYYDPDYVTDVSMRFLAKEIVRESAINLLYQELPHSIAVEITEFIENDNEIEISGIIYVKRDSQKGMVIGKNAQMIKKIGQIARLKMQNQFGIRVHLNLNVKVAKKWVDDEEQIKKFGY</sequence>
<dbReference type="Pfam" id="PF01926">
    <property type="entry name" value="MMR_HSR1"/>
    <property type="match status" value="1"/>
</dbReference>
<dbReference type="Pfam" id="PF07650">
    <property type="entry name" value="KH_2"/>
    <property type="match status" value="1"/>
</dbReference>
<dbReference type="InterPro" id="IPR030388">
    <property type="entry name" value="G_ERA_dom"/>
</dbReference>
<dbReference type="EMBL" id="CP017813">
    <property type="protein sequence ID" value="APJ38461.1"/>
    <property type="molecule type" value="Genomic_DNA"/>
</dbReference>